<evidence type="ECO:0000313" key="2">
    <source>
        <dbReference type="Proteomes" id="UP000030960"/>
    </source>
</evidence>
<sequence length="129" mass="13339">MPLPGLITLVALSVAGTAVVMQVTGVSRARRFTTAEAAGRVWLRAFPDVAVTGVTLCRSGQAALIASTRGPGLVRSMGTNGSACFLTGATVLPSSGGVTLHLPDDSVPRVRLELEPEDVAHWTQRIGSC</sequence>
<keyword evidence="2" id="KW-1185">Reference proteome</keyword>
<gene>
    <name evidence="1" type="ORF">OA50_03033</name>
</gene>
<dbReference type="RefSeq" id="WP_043143063.1">
    <property type="nucleotide sequence ID" value="NZ_JAHVJH010000008.1"/>
</dbReference>
<accession>A0A225QPJ6</accession>
<reference evidence="1 2" key="1">
    <citation type="submission" date="2014-10" db="EMBL/GenBank/DDBJ databases">
        <title>Genome sequence of Ponticoccus sp. strain UMTAT08 isolated from clonal culture of toxic dinoflagellate Alexandrium tamiyavanichii.</title>
        <authorList>
            <person name="Gan H.Y."/>
            <person name="Muhd D.-D."/>
            <person name="Mohd Noor M.E."/>
            <person name="Yeong Y.S."/>
            <person name="Usup G."/>
        </authorList>
    </citation>
    <scope>NUCLEOTIDE SEQUENCE [LARGE SCALE GENOMIC DNA]</scope>
    <source>
        <strain evidence="1 2">UMTAT08</strain>
    </source>
</reference>
<name>A0A0B3S0T0_9RHOB</name>
<organism evidence="1 2">
    <name type="scientific">Mameliella alba</name>
    <dbReference type="NCBI Taxonomy" id="561184"/>
    <lineage>
        <taxon>Bacteria</taxon>
        <taxon>Pseudomonadati</taxon>
        <taxon>Pseudomonadota</taxon>
        <taxon>Alphaproteobacteria</taxon>
        <taxon>Rhodobacterales</taxon>
        <taxon>Roseobacteraceae</taxon>
        <taxon>Mameliella</taxon>
    </lineage>
</organism>
<proteinExistence type="predicted"/>
<dbReference type="Proteomes" id="UP000030960">
    <property type="component" value="Unassembled WGS sequence"/>
</dbReference>
<dbReference type="AlphaFoldDB" id="A0A0B3S0T0"/>
<dbReference type="OrthoDB" id="7859692at2"/>
<dbReference type="EMBL" id="JSUQ01000011">
    <property type="protein sequence ID" value="KHQ52558.1"/>
    <property type="molecule type" value="Genomic_DNA"/>
</dbReference>
<dbReference type="STRING" id="561184.SAMN05216376_10928"/>
<protein>
    <submittedName>
        <fullName evidence="1">Uncharacterized protein</fullName>
    </submittedName>
</protein>
<evidence type="ECO:0000313" key="1">
    <source>
        <dbReference type="EMBL" id="KHQ52558.1"/>
    </source>
</evidence>
<accession>A0A0B3S0T0</accession>
<comment type="caution">
    <text evidence="1">The sequence shown here is derived from an EMBL/GenBank/DDBJ whole genome shotgun (WGS) entry which is preliminary data.</text>
</comment>